<reference evidence="1 2" key="1">
    <citation type="submission" date="2013-12" db="EMBL/GenBank/DDBJ databases">
        <title>Draft genome of the parsitic nematode Ancylostoma duodenale.</title>
        <authorList>
            <person name="Mitreva M."/>
        </authorList>
    </citation>
    <scope>NUCLEOTIDE SEQUENCE [LARGE SCALE GENOMIC DNA]</scope>
    <source>
        <strain evidence="1 2">Zhejiang</strain>
    </source>
</reference>
<evidence type="ECO:0000313" key="2">
    <source>
        <dbReference type="Proteomes" id="UP000054047"/>
    </source>
</evidence>
<protein>
    <submittedName>
        <fullName evidence="1">Uncharacterized protein</fullName>
    </submittedName>
</protein>
<accession>A0A0C2GXQ9</accession>
<organism evidence="1 2">
    <name type="scientific">Ancylostoma duodenale</name>
    <dbReference type="NCBI Taxonomy" id="51022"/>
    <lineage>
        <taxon>Eukaryota</taxon>
        <taxon>Metazoa</taxon>
        <taxon>Ecdysozoa</taxon>
        <taxon>Nematoda</taxon>
        <taxon>Chromadorea</taxon>
        <taxon>Rhabditida</taxon>
        <taxon>Rhabditina</taxon>
        <taxon>Rhabditomorpha</taxon>
        <taxon>Strongyloidea</taxon>
        <taxon>Ancylostomatidae</taxon>
        <taxon>Ancylostomatinae</taxon>
        <taxon>Ancylostoma</taxon>
    </lineage>
</organism>
<dbReference type="Proteomes" id="UP000054047">
    <property type="component" value="Unassembled WGS sequence"/>
</dbReference>
<dbReference type="AlphaFoldDB" id="A0A0C2GXQ9"/>
<gene>
    <name evidence="1" type="ORF">ANCDUO_07809</name>
</gene>
<proteinExistence type="predicted"/>
<name>A0A0C2GXQ9_9BILA</name>
<sequence>MPALIIFVDYASTSNYDEEEFEAFYMELENFYSDDHTFYKKRSPKLVIIWDLFTSLVNFVVDNIKEEYHRLVQHLCDRAKERGRKYRVM</sequence>
<dbReference type="OrthoDB" id="5865469at2759"/>
<dbReference type="EMBL" id="KN729734">
    <property type="protein sequence ID" value="KIH61911.1"/>
    <property type="molecule type" value="Genomic_DNA"/>
</dbReference>
<evidence type="ECO:0000313" key="1">
    <source>
        <dbReference type="EMBL" id="KIH61911.1"/>
    </source>
</evidence>
<keyword evidence="2" id="KW-1185">Reference proteome</keyword>